<feature type="transmembrane region" description="Helical" evidence="10">
    <location>
        <begin position="170"/>
        <end position="191"/>
    </location>
</feature>
<comment type="subcellular location">
    <subcellularLocation>
        <location evidence="2 10">Membrane</location>
        <topology evidence="2 10">Multi-pass membrane protein</topology>
    </subcellularLocation>
</comment>
<feature type="transmembrane region" description="Helical" evidence="10">
    <location>
        <begin position="203"/>
        <end position="220"/>
    </location>
</feature>
<dbReference type="GO" id="GO:0005737">
    <property type="term" value="C:cytoplasm"/>
    <property type="evidence" value="ECO:0007669"/>
    <property type="project" value="UniProtKB-ARBA"/>
</dbReference>
<dbReference type="EMBL" id="CM026422">
    <property type="protein sequence ID" value="KAG0588298.1"/>
    <property type="molecule type" value="Genomic_DNA"/>
</dbReference>
<proteinExistence type="inferred from homology"/>
<evidence type="ECO:0000259" key="11">
    <source>
        <dbReference type="Pfam" id="PF01694"/>
    </source>
</evidence>
<feature type="transmembrane region" description="Helical" evidence="10">
    <location>
        <begin position="147"/>
        <end position="164"/>
    </location>
</feature>
<evidence type="ECO:0000256" key="5">
    <source>
        <dbReference type="ARBA" id="ARBA00022692"/>
    </source>
</evidence>
<keyword evidence="6 10" id="KW-0378">Hydrolase</keyword>
<dbReference type="OrthoDB" id="418595at2759"/>
<evidence type="ECO:0000256" key="3">
    <source>
        <dbReference type="ARBA" id="ARBA00009045"/>
    </source>
</evidence>
<feature type="transmembrane region" description="Helical" evidence="10">
    <location>
        <begin position="114"/>
        <end position="135"/>
    </location>
</feature>
<evidence type="ECO:0000256" key="4">
    <source>
        <dbReference type="ARBA" id="ARBA00022670"/>
    </source>
</evidence>
<protein>
    <recommendedName>
        <fullName evidence="10">RHOMBOID-like protein</fullName>
        <ecNumber evidence="10">3.4.21.105</ecNumber>
    </recommendedName>
</protein>
<dbReference type="EC" id="3.4.21.105" evidence="10"/>
<dbReference type="Gene3D" id="1.20.1540.10">
    <property type="entry name" value="Rhomboid-like"/>
    <property type="match status" value="1"/>
</dbReference>
<accession>A0A8T0IZY9</accession>
<comment type="similarity">
    <text evidence="3 10">Belongs to the peptidase S54 family.</text>
</comment>
<evidence type="ECO:0000256" key="7">
    <source>
        <dbReference type="ARBA" id="ARBA00022825"/>
    </source>
</evidence>
<evidence type="ECO:0000256" key="2">
    <source>
        <dbReference type="ARBA" id="ARBA00004141"/>
    </source>
</evidence>
<dbReference type="Pfam" id="PF01694">
    <property type="entry name" value="Rhomboid"/>
    <property type="match status" value="1"/>
</dbReference>
<comment type="function">
    <text evidence="10">Serine protease involved in intramembrane proteolysis.</text>
</comment>
<reference evidence="12" key="1">
    <citation type="submission" date="2020-06" db="EMBL/GenBank/DDBJ databases">
        <title>WGS assembly of Ceratodon purpureus strain R40.</title>
        <authorList>
            <person name="Carey S.B."/>
            <person name="Jenkins J."/>
            <person name="Shu S."/>
            <person name="Lovell J.T."/>
            <person name="Sreedasyam A."/>
            <person name="Maumus F."/>
            <person name="Tiley G.P."/>
            <person name="Fernandez-Pozo N."/>
            <person name="Barry K."/>
            <person name="Chen C."/>
            <person name="Wang M."/>
            <person name="Lipzen A."/>
            <person name="Daum C."/>
            <person name="Saski C.A."/>
            <person name="Payton A.C."/>
            <person name="Mcbreen J.C."/>
            <person name="Conrad R.E."/>
            <person name="Kollar L.M."/>
            <person name="Olsson S."/>
            <person name="Huttunen S."/>
            <person name="Landis J.B."/>
            <person name="Wickett N.J."/>
            <person name="Johnson M.G."/>
            <person name="Rensing S.A."/>
            <person name="Grimwood J."/>
            <person name="Schmutz J."/>
            <person name="Mcdaniel S.F."/>
        </authorList>
    </citation>
    <scope>NUCLEOTIDE SEQUENCE</scope>
    <source>
        <strain evidence="12">R40</strain>
    </source>
</reference>
<dbReference type="PANTHER" id="PTHR22936">
    <property type="entry name" value="RHOMBOID-RELATED"/>
    <property type="match status" value="1"/>
</dbReference>
<sequence>MADKVPPPHNGMYPSYAAPTHRKRERRYPPVFTLLAVLACVVVFVVVMYKNDCPAHIGAGRTCILGSSFKRMSFQPWSENPLLGPTSLTLQNMGGLRRDLVVDRKEGWRLMSCVWLHAGVFHLVVNMIALLIFGIQLERDFGAIRVGVLYLIAGLGGSLLSSLMSENANAISVGASGALFGLLGASASELITNWGHYSNRCGLLFQIILVAGINLAIGLLPRVDNWAHIGGFVSGFLLGFVFLMKTQYNFVRRRDLLDPNMERPVKHRFKAYQFILFIISLLLLIAGFAGGFAALYNGVNVHSRCSWCHYLDCVPWSGHWTCDAASG</sequence>
<dbReference type="SUPFAM" id="SSF144091">
    <property type="entry name" value="Rhomboid-like"/>
    <property type="match status" value="1"/>
</dbReference>
<keyword evidence="5 10" id="KW-0812">Transmembrane</keyword>
<dbReference type="InterPro" id="IPR002610">
    <property type="entry name" value="Peptidase_S54_rhomboid-like"/>
</dbReference>
<evidence type="ECO:0000313" key="13">
    <source>
        <dbReference type="Proteomes" id="UP000822688"/>
    </source>
</evidence>
<dbReference type="GO" id="GO:0004252">
    <property type="term" value="F:serine-type endopeptidase activity"/>
    <property type="evidence" value="ECO:0007669"/>
    <property type="project" value="InterPro"/>
</dbReference>
<comment type="caution">
    <text evidence="12">The sequence shown here is derived from an EMBL/GenBank/DDBJ whole genome shotgun (WGS) entry which is preliminary data.</text>
</comment>
<keyword evidence="4 10" id="KW-0645">Protease</keyword>
<evidence type="ECO:0000256" key="9">
    <source>
        <dbReference type="ARBA" id="ARBA00023136"/>
    </source>
</evidence>
<evidence type="ECO:0000256" key="10">
    <source>
        <dbReference type="RuleBase" id="RU362115"/>
    </source>
</evidence>
<dbReference type="GO" id="GO:0006508">
    <property type="term" value="P:proteolysis"/>
    <property type="evidence" value="ECO:0007669"/>
    <property type="project" value="UniProtKB-KW"/>
</dbReference>
<dbReference type="AlphaFoldDB" id="A0A8T0IZY9"/>
<evidence type="ECO:0000256" key="6">
    <source>
        <dbReference type="ARBA" id="ARBA00022801"/>
    </source>
</evidence>
<dbReference type="FunFam" id="1.20.1540.10:FF:000019">
    <property type="entry name" value="RHOMBOID-like protein"/>
    <property type="match status" value="1"/>
</dbReference>
<gene>
    <name evidence="12" type="ORF">KC19_2G232000</name>
</gene>
<dbReference type="Proteomes" id="UP000822688">
    <property type="component" value="Chromosome 2"/>
</dbReference>
<dbReference type="PANTHER" id="PTHR22936:SF69">
    <property type="entry name" value="RHOMBOID-LIKE PROTEIN"/>
    <property type="match status" value="1"/>
</dbReference>
<evidence type="ECO:0000313" key="12">
    <source>
        <dbReference type="EMBL" id="KAG0588298.1"/>
    </source>
</evidence>
<keyword evidence="7 10" id="KW-0720">Serine protease</keyword>
<feature type="transmembrane region" description="Helical" evidence="10">
    <location>
        <begin position="271"/>
        <end position="296"/>
    </location>
</feature>
<feature type="transmembrane region" description="Helical" evidence="10">
    <location>
        <begin position="226"/>
        <end position="244"/>
    </location>
</feature>
<keyword evidence="13" id="KW-1185">Reference proteome</keyword>
<evidence type="ECO:0000256" key="1">
    <source>
        <dbReference type="ARBA" id="ARBA00000156"/>
    </source>
</evidence>
<evidence type="ECO:0000256" key="8">
    <source>
        <dbReference type="ARBA" id="ARBA00022989"/>
    </source>
</evidence>
<dbReference type="InterPro" id="IPR022764">
    <property type="entry name" value="Peptidase_S54_rhomboid_dom"/>
</dbReference>
<organism evidence="12 13">
    <name type="scientific">Ceratodon purpureus</name>
    <name type="common">Fire moss</name>
    <name type="synonym">Dicranum purpureum</name>
    <dbReference type="NCBI Taxonomy" id="3225"/>
    <lineage>
        <taxon>Eukaryota</taxon>
        <taxon>Viridiplantae</taxon>
        <taxon>Streptophyta</taxon>
        <taxon>Embryophyta</taxon>
        <taxon>Bryophyta</taxon>
        <taxon>Bryophytina</taxon>
        <taxon>Bryopsida</taxon>
        <taxon>Dicranidae</taxon>
        <taxon>Pseudoditrichales</taxon>
        <taxon>Ditrichaceae</taxon>
        <taxon>Ceratodon</taxon>
    </lineage>
</organism>
<keyword evidence="8 10" id="KW-1133">Transmembrane helix</keyword>
<comment type="catalytic activity">
    <reaction evidence="1 10">
        <text>Cleaves type-1 transmembrane domains using a catalytic dyad composed of serine and histidine that are contributed by different transmembrane domains.</text>
        <dbReference type="EC" id="3.4.21.105"/>
    </reaction>
</comment>
<dbReference type="InterPro" id="IPR035952">
    <property type="entry name" value="Rhomboid-like_sf"/>
</dbReference>
<name>A0A8T0IZY9_CERPU</name>
<dbReference type="GO" id="GO:0012505">
    <property type="term" value="C:endomembrane system"/>
    <property type="evidence" value="ECO:0007669"/>
    <property type="project" value="UniProtKB-ARBA"/>
</dbReference>
<keyword evidence="9 10" id="KW-0472">Membrane</keyword>
<feature type="domain" description="Peptidase S54 rhomboid" evidence="11">
    <location>
        <begin position="105"/>
        <end position="243"/>
    </location>
</feature>
<feature type="transmembrane region" description="Helical" evidence="10">
    <location>
        <begin position="31"/>
        <end position="49"/>
    </location>
</feature>
<dbReference type="GO" id="GO:0016020">
    <property type="term" value="C:membrane"/>
    <property type="evidence" value="ECO:0007669"/>
    <property type="project" value="UniProtKB-SubCell"/>
</dbReference>